<accession>A0A452Y925</accession>
<feature type="region of interest" description="Disordered" evidence="1">
    <location>
        <begin position="58"/>
        <end position="100"/>
    </location>
</feature>
<feature type="compositionally biased region" description="Basic residues" evidence="1">
    <location>
        <begin position="69"/>
        <end position="83"/>
    </location>
</feature>
<sequence>SLVFSIKPTPGPSIHSSPEPRSSSMSCSSSSPRTCLLCSIPTSQQPCRAAMLLRAGHQQRTPVPCSGPRPRRPQPRSTRRRAISHGDHRDKASPRRPSPFSSVLLHLPNLSAPSLLLWSGASSSAPRPASRRPCSSSRTSPSPHTSASTPAGSARFPAAPPSPWSRFPVARPVRSPESAVPLLPLYHAVAPSFPSLFPL</sequence>
<feature type="compositionally biased region" description="Low complexity" evidence="1">
    <location>
        <begin position="121"/>
        <end position="154"/>
    </location>
</feature>
<feature type="region of interest" description="Disordered" evidence="1">
    <location>
        <begin position="121"/>
        <end position="169"/>
    </location>
</feature>
<feature type="region of interest" description="Disordered" evidence="1">
    <location>
        <begin position="1"/>
        <end position="33"/>
    </location>
</feature>
<reference evidence="2" key="4">
    <citation type="submission" date="2019-03" db="UniProtKB">
        <authorList>
            <consortium name="EnsemblPlants"/>
        </authorList>
    </citation>
    <scope>IDENTIFICATION</scope>
</reference>
<protein>
    <submittedName>
        <fullName evidence="2">Uncharacterized protein</fullName>
    </submittedName>
</protein>
<dbReference type="EnsemblPlants" id="AET1Gv20340100.1">
    <property type="protein sequence ID" value="AET1Gv20340100.1"/>
    <property type="gene ID" value="AET1Gv20340100"/>
</dbReference>
<evidence type="ECO:0000313" key="3">
    <source>
        <dbReference type="Proteomes" id="UP000015105"/>
    </source>
</evidence>
<keyword evidence="3" id="KW-1185">Reference proteome</keyword>
<evidence type="ECO:0000313" key="2">
    <source>
        <dbReference type="EnsemblPlants" id="AET1Gv20340100.1"/>
    </source>
</evidence>
<feature type="compositionally biased region" description="Low complexity" evidence="1">
    <location>
        <begin position="12"/>
        <end position="32"/>
    </location>
</feature>
<feature type="compositionally biased region" description="Basic and acidic residues" evidence="1">
    <location>
        <begin position="84"/>
        <end position="93"/>
    </location>
</feature>
<reference evidence="2" key="3">
    <citation type="journal article" date="2017" name="Nature">
        <title>Genome sequence of the progenitor of the wheat D genome Aegilops tauschii.</title>
        <authorList>
            <person name="Luo M.C."/>
            <person name="Gu Y.Q."/>
            <person name="Puiu D."/>
            <person name="Wang H."/>
            <person name="Twardziok S.O."/>
            <person name="Deal K.R."/>
            <person name="Huo N."/>
            <person name="Zhu T."/>
            <person name="Wang L."/>
            <person name="Wang Y."/>
            <person name="McGuire P.E."/>
            <person name="Liu S."/>
            <person name="Long H."/>
            <person name="Ramasamy R.K."/>
            <person name="Rodriguez J.C."/>
            <person name="Van S.L."/>
            <person name="Yuan L."/>
            <person name="Wang Z."/>
            <person name="Xia Z."/>
            <person name="Xiao L."/>
            <person name="Anderson O.D."/>
            <person name="Ouyang S."/>
            <person name="Liang Y."/>
            <person name="Zimin A.V."/>
            <person name="Pertea G."/>
            <person name="Qi P."/>
            <person name="Bennetzen J.L."/>
            <person name="Dai X."/>
            <person name="Dawson M.W."/>
            <person name="Muller H.G."/>
            <person name="Kugler K."/>
            <person name="Rivarola-Duarte L."/>
            <person name="Spannagl M."/>
            <person name="Mayer K.F.X."/>
            <person name="Lu F.H."/>
            <person name="Bevan M.W."/>
            <person name="Leroy P."/>
            <person name="Li P."/>
            <person name="You F.M."/>
            <person name="Sun Q."/>
            <person name="Liu Z."/>
            <person name="Lyons E."/>
            <person name="Wicker T."/>
            <person name="Salzberg S.L."/>
            <person name="Devos K.M."/>
            <person name="Dvorak J."/>
        </authorList>
    </citation>
    <scope>NUCLEOTIDE SEQUENCE [LARGE SCALE GENOMIC DNA]</scope>
    <source>
        <strain evidence="2">cv. AL8/78</strain>
    </source>
</reference>
<dbReference type="Proteomes" id="UP000015105">
    <property type="component" value="Chromosome 1D"/>
</dbReference>
<reference evidence="2" key="5">
    <citation type="journal article" date="2021" name="G3 (Bethesda)">
        <title>Aegilops tauschii genome assembly Aet v5.0 features greater sequence contiguity and improved annotation.</title>
        <authorList>
            <person name="Wang L."/>
            <person name="Zhu T."/>
            <person name="Rodriguez J.C."/>
            <person name="Deal K.R."/>
            <person name="Dubcovsky J."/>
            <person name="McGuire P.E."/>
            <person name="Lux T."/>
            <person name="Spannagl M."/>
            <person name="Mayer K.F.X."/>
            <person name="Baldrich P."/>
            <person name="Meyers B.C."/>
            <person name="Huo N."/>
            <person name="Gu Y.Q."/>
            <person name="Zhou H."/>
            <person name="Devos K.M."/>
            <person name="Bennetzen J.L."/>
            <person name="Unver T."/>
            <person name="Budak H."/>
            <person name="Gulick P.J."/>
            <person name="Galiba G."/>
            <person name="Kalapos B."/>
            <person name="Nelson D.R."/>
            <person name="Li P."/>
            <person name="You F.M."/>
            <person name="Luo M.C."/>
            <person name="Dvorak J."/>
        </authorList>
    </citation>
    <scope>NUCLEOTIDE SEQUENCE [LARGE SCALE GENOMIC DNA]</scope>
    <source>
        <strain evidence="2">cv. AL8/78</strain>
    </source>
</reference>
<evidence type="ECO:0000256" key="1">
    <source>
        <dbReference type="SAM" id="MobiDB-lite"/>
    </source>
</evidence>
<organism evidence="2 3">
    <name type="scientific">Aegilops tauschii subsp. strangulata</name>
    <name type="common">Goatgrass</name>
    <dbReference type="NCBI Taxonomy" id="200361"/>
    <lineage>
        <taxon>Eukaryota</taxon>
        <taxon>Viridiplantae</taxon>
        <taxon>Streptophyta</taxon>
        <taxon>Embryophyta</taxon>
        <taxon>Tracheophyta</taxon>
        <taxon>Spermatophyta</taxon>
        <taxon>Magnoliopsida</taxon>
        <taxon>Liliopsida</taxon>
        <taxon>Poales</taxon>
        <taxon>Poaceae</taxon>
        <taxon>BOP clade</taxon>
        <taxon>Pooideae</taxon>
        <taxon>Triticodae</taxon>
        <taxon>Triticeae</taxon>
        <taxon>Triticinae</taxon>
        <taxon>Aegilops</taxon>
    </lineage>
</organism>
<dbReference type="AlphaFoldDB" id="A0A452Y925"/>
<reference evidence="3" key="1">
    <citation type="journal article" date="2014" name="Science">
        <title>Ancient hybridizations among the ancestral genomes of bread wheat.</title>
        <authorList>
            <consortium name="International Wheat Genome Sequencing Consortium,"/>
            <person name="Marcussen T."/>
            <person name="Sandve S.R."/>
            <person name="Heier L."/>
            <person name="Spannagl M."/>
            <person name="Pfeifer M."/>
            <person name="Jakobsen K.S."/>
            <person name="Wulff B.B."/>
            <person name="Steuernagel B."/>
            <person name="Mayer K.F."/>
            <person name="Olsen O.A."/>
        </authorList>
    </citation>
    <scope>NUCLEOTIDE SEQUENCE [LARGE SCALE GENOMIC DNA]</scope>
    <source>
        <strain evidence="3">cv. AL8/78</strain>
    </source>
</reference>
<proteinExistence type="predicted"/>
<dbReference type="Gramene" id="AET1Gv20340100.1">
    <property type="protein sequence ID" value="AET1Gv20340100.1"/>
    <property type="gene ID" value="AET1Gv20340100"/>
</dbReference>
<reference evidence="3" key="2">
    <citation type="journal article" date="2017" name="Nat. Plants">
        <title>The Aegilops tauschii genome reveals multiple impacts of transposons.</title>
        <authorList>
            <person name="Zhao G."/>
            <person name="Zou C."/>
            <person name="Li K."/>
            <person name="Wang K."/>
            <person name="Li T."/>
            <person name="Gao L."/>
            <person name="Zhang X."/>
            <person name="Wang H."/>
            <person name="Yang Z."/>
            <person name="Liu X."/>
            <person name="Jiang W."/>
            <person name="Mao L."/>
            <person name="Kong X."/>
            <person name="Jiao Y."/>
            <person name="Jia J."/>
        </authorList>
    </citation>
    <scope>NUCLEOTIDE SEQUENCE [LARGE SCALE GENOMIC DNA]</scope>
    <source>
        <strain evidence="3">cv. AL8/78</strain>
    </source>
</reference>
<name>A0A452Y925_AEGTS</name>